<evidence type="ECO:0000313" key="3">
    <source>
        <dbReference type="Proteomes" id="UP000239917"/>
    </source>
</evidence>
<proteinExistence type="predicted"/>
<gene>
    <name evidence="2" type="ORF">KEHDKFFH_12780</name>
</gene>
<dbReference type="AlphaFoldDB" id="A0A2S5Z8I7"/>
<evidence type="ECO:0000313" key="2">
    <source>
        <dbReference type="EMBL" id="PPI83683.1"/>
    </source>
</evidence>
<dbReference type="InterPro" id="IPR018712">
    <property type="entry name" value="Tle1-like_cat"/>
</dbReference>
<feature type="domain" description="T6SS Phospholipase effector Tle1-like catalytic" evidence="1">
    <location>
        <begin position="3"/>
        <end position="260"/>
    </location>
</feature>
<accession>A0A2S5Z8I7</accession>
<protein>
    <recommendedName>
        <fullName evidence="1">T6SS Phospholipase effector Tle1-like catalytic domain-containing protein</fullName>
    </recommendedName>
</protein>
<keyword evidence="3" id="KW-1185">Reference proteome</keyword>
<dbReference type="PANTHER" id="PTHR33840:SF1">
    <property type="entry name" value="TLE1 PHOSPHOLIPASE DOMAIN-CONTAINING PROTEIN"/>
    <property type="match status" value="1"/>
</dbReference>
<dbReference type="OrthoDB" id="4378831at2"/>
<dbReference type="PANTHER" id="PTHR33840">
    <property type="match status" value="1"/>
</dbReference>
<name>A0A2S5Z8I7_9GAMM</name>
<dbReference type="RefSeq" id="WP_104322278.1">
    <property type="nucleotide sequence ID" value="NZ_PSSX01000011.1"/>
</dbReference>
<dbReference type="Pfam" id="PF09994">
    <property type="entry name" value="T6SS_Tle1-like_cat"/>
    <property type="match status" value="1"/>
</dbReference>
<evidence type="ECO:0000259" key="1">
    <source>
        <dbReference type="Pfam" id="PF09994"/>
    </source>
</evidence>
<dbReference type="EMBL" id="PSSX01000011">
    <property type="protein sequence ID" value="PPI83683.1"/>
    <property type="molecule type" value="Genomic_DNA"/>
</dbReference>
<sequence>MVKRLVVCADGTWNRPEEDLQKDVPTNVLRVARAIRPIGSDGRPQHVFYDWGIGSYHNAVVGGVTGQGIHKNIMDAYRYIVQNFTPGTDIYLFGFSRGAYTVRSLCGLINNCGILKRPDARLIQQAFDHYKKTGAAWAPSGARSVEFRKAHSHESREIRFVGAWDTVGALGVPFSLMGLFDRKDEFYDTKLGSNVRIARHALAIDERREDFEPTLWEPRSGLDLEQVWFAGSHSDIGGGYAADDQGLFASDIALDWMVSQARNAGLDLEEHLPGGISPSARARLHNSRRHIFRFSKPLVRNLKPKNIETTIHASVAERWRLDADYRPPNLETIGFPG</sequence>
<comment type="caution">
    <text evidence="2">The sequence shown here is derived from an EMBL/GenBank/DDBJ whole genome shotgun (WGS) entry which is preliminary data.</text>
</comment>
<reference evidence="2 3" key="1">
    <citation type="submission" date="2018-01" db="EMBL/GenBank/DDBJ databases">
        <title>Complete genome sequences of the type strains of Marinobacter flavimaris and Marinobacter maroccanus.</title>
        <authorList>
            <person name="Palau M."/>
            <person name="Boujida N."/>
            <person name="Manresa A."/>
            <person name="Minana-Galbis D."/>
        </authorList>
    </citation>
    <scope>NUCLEOTIDE SEQUENCE [LARGE SCALE GENOMIC DNA]</scope>
    <source>
        <strain evidence="2 3">N4</strain>
    </source>
</reference>
<organism evidence="2 3">
    <name type="scientific">Marinobacter maroccanus</name>
    <dbReference type="NCBI Taxonomy" id="2055143"/>
    <lineage>
        <taxon>Bacteria</taxon>
        <taxon>Pseudomonadati</taxon>
        <taxon>Pseudomonadota</taxon>
        <taxon>Gammaproteobacteria</taxon>
        <taxon>Pseudomonadales</taxon>
        <taxon>Marinobacteraceae</taxon>
        <taxon>Marinobacter</taxon>
    </lineage>
</organism>
<dbReference type="Proteomes" id="UP000239917">
    <property type="component" value="Unassembled WGS sequence"/>
</dbReference>